<protein>
    <recommendedName>
        <fullName evidence="2">EthD domain-containing protein</fullName>
    </recommendedName>
</protein>
<evidence type="ECO:0000259" key="2">
    <source>
        <dbReference type="Pfam" id="PF07110"/>
    </source>
</evidence>
<comment type="caution">
    <text evidence="3">The sequence shown here is derived from an EMBL/GenBank/DDBJ whole genome shotgun (WGS) entry which is preliminary data.</text>
</comment>
<keyword evidence="4" id="KW-1185">Reference proteome</keyword>
<feature type="domain" description="EthD" evidence="2">
    <location>
        <begin position="14"/>
        <end position="97"/>
    </location>
</feature>
<comment type="similarity">
    <text evidence="1">Belongs to the tpcK family.</text>
</comment>
<dbReference type="AlphaFoldDB" id="A0A9P4IT16"/>
<sequence length="146" mass="16724">MHTNVNILMYIRRNPELTRESFYEYWAGVHGPLCVPWAEACGIQGYRQMHVSGEINGKEFDGIAAFEAESLDKFHEAFQHHYYKEVIDLDEFNLIDKKSADGGITAVYSGKTVVNISSGESTLGDEDAEYRLQWEEHHKRIGKLLI</sequence>
<evidence type="ECO:0000313" key="3">
    <source>
        <dbReference type="EMBL" id="KAF2104850.1"/>
    </source>
</evidence>
<dbReference type="InterPro" id="IPR011008">
    <property type="entry name" value="Dimeric_a/b-barrel"/>
</dbReference>
<dbReference type="SUPFAM" id="SSF54909">
    <property type="entry name" value="Dimeric alpha+beta barrel"/>
    <property type="match status" value="1"/>
</dbReference>
<dbReference type="Gene3D" id="3.30.70.100">
    <property type="match status" value="1"/>
</dbReference>
<evidence type="ECO:0000256" key="1">
    <source>
        <dbReference type="ARBA" id="ARBA00005986"/>
    </source>
</evidence>
<dbReference type="OrthoDB" id="3183782at2759"/>
<reference evidence="3" key="1">
    <citation type="journal article" date="2020" name="Stud. Mycol.">
        <title>101 Dothideomycetes genomes: a test case for predicting lifestyles and emergence of pathogens.</title>
        <authorList>
            <person name="Haridas S."/>
            <person name="Albert R."/>
            <person name="Binder M."/>
            <person name="Bloem J."/>
            <person name="Labutti K."/>
            <person name="Salamov A."/>
            <person name="Andreopoulos B."/>
            <person name="Baker S."/>
            <person name="Barry K."/>
            <person name="Bills G."/>
            <person name="Bluhm B."/>
            <person name="Cannon C."/>
            <person name="Castanera R."/>
            <person name="Culley D."/>
            <person name="Daum C."/>
            <person name="Ezra D."/>
            <person name="Gonzalez J."/>
            <person name="Henrissat B."/>
            <person name="Kuo A."/>
            <person name="Liang C."/>
            <person name="Lipzen A."/>
            <person name="Lutzoni F."/>
            <person name="Magnuson J."/>
            <person name="Mondo S."/>
            <person name="Nolan M."/>
            <person name="Ohm R."/>
            <person name="Pangilinan J."/>
            <person name="Park H.-J."/>
            <person name="Ramirez L."/>
            <person name="Alfaro M."/>
            <person name="Sun H."/>
            <person name="Tritt A."/>
            <person name="Yoshinaga Y."/>
            <person name="Zwiers L.-H."/>
            <person name="Turgeon B."/>
            <person name="Goodwin S."/>
            <person name="Spatafora J."/>
            <person name="Crous P."/>
            <person name="Grigoriev I."/>
        </authorList>
    </citation>
    <scope>NUCLEOTIDE SEQUENCE</scope>
    <source>
        <strain evidence="3">CBS 133067</strain>
    </source>
</reference>
<accession>A0A9P4IT16</accession>
<dbReference type="EMBL" id="ML978121">
    <property type="protein sequence ID" value="KAF2104850.1"/>
    <property type="molecule type" value="Genomic_DNA"/>
</dbReference>
<organism evidence="3 4">
    <name type="scientific">Rhizodiscina lignyota</name>
    <dbReference type="NCBI Taxonomy" id="1504668"/>
    <lineage>
        <taxon>Eukaryota</taxon>
        <taxon>Fungi</taxon>
        <taxon>Dikarya</taxon>
        <taxon>Ascomycota</taxon>
        <taxon>Pezizomycotina</taxon>
        <taxon>Dothideomycetes</taxon>
        <taxon>Pleosporomycetidae</taxon>
        <taxon>Aulographales</taxon>
        <taxon>Rhizodiscinaceae</taxon>
        <taxon>Rhizodiscina</taxon>
    </lineage>
</organism>
<gene>
    <name evidence="3" type="ORF">NA57DRAFT_71054</name>
</gene>
<dbReference type="Pfam" id="PF07110">
    <property type="entry name" value="EthD"/>
    <property type="match status" value="1"/>
</dbReference>
<proteinExistence type="inferred from homology"/>
<evidence type="ECO:0000313" key="4">
    <source>
        <dbReference type="Proteomes" id="UP000799772"/>
    </source>
</evidence>
<name>A0A9P4IT16_9PEZI</name>
<dbReference type="GO" id="GO:0016491">
    <property type="term" value="F:oxidoreductase activity"/>
    <property type="evidence" value="ECO:0007669"/>
    <property type="project" value="InterPro"/>
</dbReference>
<dbReference type="Proteomes" id="UP000799772">
    <property type="component" value="Unassembled WGS sequence"/>
</dbReference>
<dbReference type="InterPro" id="IPR009799">
    <property type="entry name" value="EthD_dom"/>
</dbReference>